<dbReference type="PANTHER" id="PTHR21093">
    <property type="entry name" value="DIVERGENT PROTEIN KINASE DOMAIN 1C-RELATED"/>
    <property type="match status" value="1"/>
</dbReference>
<evidence type="ECO:0000256" key="6">
    <source>
        <dbReference type="ARBA" id="ARBA00022989"/>
    </source>
</evidence>
<dbReference type="AlphaFoldDB" id="A0AAW2HNV3"/>
<proteinExistence type="inferred from homology"/>
<evidence type="ECO:0000256" key="5">
    <source>
        <dbReference type="ARBA" id="ARBA00022968"/>
    </source>
</evidence>
<dbReference type="InterPro" id="IPR029244">
    <property type="entry name" value="FAM69_N"/>
</dbReference>
<comment type="subcellular location">
    <subcellularLocation>
        <location evidence="1">Endoplasmic reticulum membrane</location>
        <topology evidence="1">Single-pass type II membrane protein</topology>
    </subcellularLocation>
</comment>
<evidence type="ECO:0000256" key="1">
    <source>
        <dbReference type="ARBA" id="ARBA00004648"/>
    </source>
</evidence>
<evidence type="ECO:0000259" key="10">
    <source>
        <dbReference type="Pfam" id="PF12260"/>
    </source>
</evidence>
<dbReference type="Pfam" id="PF12260">
    <property type="entry name" value="PIP49_C"/>
    <property type="match status" value="1"/>
</dbReference>
<dbReference type="InterPro" id="IPR022049">
    <property type="entry name" value="FAM69_kinase_dom"/>
</dbReference>
<evidence type="ECO:0000256" key="9">
    <source>
        <dbReference type="SAM" id="MobiDB-lite"/>
    </source>
</evidence>
<evidence type="ECO:0008006" key="13">
    <source>
        <dbReference type="Google" id="ProtNLM"/>
    </source>
</evidence>
<name>A0AAW2HNV3_9NEOP</name>
<evidence type="ECO:0000256" key="8">
    <source>
        <dbReference type="ARBA" id="ARBA00023157"/>
    </source>
</evidence>
<feature type="domain" description="FAM69 N-terminal" evidence="11">
    <location>
        <begin position="2"/>
        <end position="48"/>
    </location>
</feature>
<protein>
    <recommendedName>
        <fullName evidence="13">Protein FAM69C</fullName>
    </recommendedName>
</protein>
<keyword evidence="6" id="KW-1133">Transmembrane helix</keyword>
<dbReference type="Pfam" id="PF14875">
    <property type="entry name" value="PIP49_N"/>
    <property type="match status" value="1"/>
</dbReference>
<keyword evidence="7" id="KW-0472">Membrane</keyword>
<comment type="similarity">
    <text evidence="2">Belongs to the DIPK family.</text>
</comment>
<feature type="domain" description="FAM69 protein-kinase" evidence="10">
    <location>
        <begin position="163"/>
        <end position="356"/>
    </location>
</feature>
<keyword evidence="5" id="KW-0735">Signal-anchor</keyword>
<evidence type="ECO:0000256" key="3">
    <source>
        <dbReference type="ARBA" id="ARBA00022692"/>
    </source>
</evidence>
<feature type="region of interest" description="Disordered" evidence="9">
    <location>
        <begin position="61"/>
        <end position="86"/>
    </location>
</feature>
<evidence type="ECO:0000256" key="7">
    <source>
        <dbReference type="ARBA" id="ARBA00023136"/>
    </source>
</evidence>
<sequence length="387" mass="44780">MGNLCKPLCSENEIHSITCSPQQSGKEFVFTAKWNNRLVVFKSSHSRDRFGWENITRSGKLENNFPPKEDRSRTVPRASKRAQDKESRIREMKNYKRRKRVDEATVKEANEKHFESIIRDIVNEKLNLTVTNSQIESLKYLETKNKFLYSEFSEARKTEKANLYRLLQSREYIMSQLFSDREMFPQIIGTCGHFYVVEHLRSPQFNSFFMLDDKEEWSERMKLAIEIMDFVEELETNFPDALHMCDIKMSHFGVTNTGRLKFLDLDSVYTNNVIEKLASSGKPCQENADCDLLDCKSVCNARTKICDGGIANNNLQVICEKIFVGWTMSGKVIVPGLLMSEHTPASLATLLRLCAENGRAPVPEDVRQRLYTTLTEMYQILTQRLSM</sequence>
<evidence type="ECO:0000256" key="2">
    <source>
        <dbReference type="ARBA" id="ARBA00006338"/>
    </source>
</evidence>
<dbReference type="PANTHER" id="PTHR21093:SF2">
    <property type="entry name" value="DIVERGENT PROTEIN KINASE DOMAIN 1C"/>
    <property type="match status" value="1"/>
</dbReference>
<accession>A0AAW2HNV3</accession>
<keyword evidence="8" id="KW-1015">Disulfide bond</keyword>
<dbReference type="GO" id="GO:0005789">
    <property type="term" value="C:endoplasmic reticulum membrane"/>
    <property type="evidence" value="ECO:0007669"/>
    <property type="project" value="UniProtKB-SubCell"/>
</dbReference>
<keyword evidence="4" id="KW-0256">Endoplasmic reticulum</keyword>
<keyword evidence="3" id="KW-0812">Transmembrane</keyword>
<organism evidence="12">
    <name type="scientific">Menopon gallinae</name>
    <name type="common">poultry shaft louse</name>
    <dbReference type="NCBI Taxonomy" id="328185"/>
    <lineage>
        <taxon>Eukaryota</taxon>
        <taxon>Metazoa</taxon>
        <taxon>Ecdysozoa</taxon>
        <taxon>Arthropoda</taxon>
        <taxon>Hexapoda</taxon>
        <taxon>Insecta</taxon>
        <taxon>Pterygota</taxon>
        <taxon>Neoptera</taxon>
        <taxon>Paraneoptera</taxon>
        <taxon>Psocodea</taxon>
        <taxon>Troctomorpha</taxon>
        <taxon>Phthiraptera</taxon>
        <taxon>Amblycera</taxon>
        <taxon>Menoponidae</taxon>
        <taxon>Menopon</taxon>
    </lineage>
</organism>
<reference evidence="12" key="1">
    <citation type="journal article" date="2024" name="Gigascience">
        <title>Chromosome-level genome of the poultry shaft louse Menopon gallinae provides insight into the host-switching and adaptive evolution of parasitic lice.</title>
        <authorList>
            <person name="Xu Y."/>
            <person name="Ma L."/>
            <person name="Liu S."/>
            <person name="Liang Y."/>
            <person name="Liu Q."/>
            <person name="He Z."/>
            <person name="Tian L."/>
            <person name="Duan Y."/>
            <person name="Cai W."/>
            <person name="Li H."/>
            <person name="Song F."/>
        </authorList>
    </citation>
    <scope>NUCLEOTIDE SEQUENCE</scope>
    <source>
        <strain evidence="12">Cailab_2023a</strain>
    </source>
</reference>
<gene>
    <name evidence="12" type="ORF">PYX00_008594</name>
</gene>
<evidence type="ECO:0000256" key="4">
    <source>
        <dbReference type="ARBA" id="ARBA00022824"/>
    </source>
</evidence>
<evidence type="ECO:0000259" key="11">
    <source>
        <dbReference type="Pfam" id="PF14875"/>
    </source>
</evidence>
<dbReference type="EMBL" id="JARGDH010000004">
    <property type="protein sequence ID" value="KAL0271530.1"/>
    <property type="molecule type" value="Genomic_DNA"/>
</dbReference>
<evidence type="ECO:0000313" key="12">
    <source>
        <dbReference type="EMBL" id="KAL0271530.1"/>
    </source>
</evidence>
<comment type="caution">
    <text evidence="12">The sequence shown here is derived from an EMBL/GenBank/DDBJ whole genome shotgun (WGS) entry which is preliminary data.</text>
</comment>